<evidence type="ECO:0000313" key="4">
    <source>
        <dbReference type="EnsemblPlants" id="KEH38186"/>
    </source>
</evidence>
<feature type="region of interest" description="Disordered" evidence="1">
    <location>
        <begin position="336"/>
        <end position="361"/>
    </location>
</feature>
<evidence type="ECO:0000313" key="5">
    <source>
        <dbReference type="Proteomes" id="UP000002051"/>
    </source>
</evidence>
<proteinExistence type="predicted"/>
<dbReference type="CDD" id="cd22744">
    <property type="entry name" value="OTU"/>
    <property type="match status" value="1"/>
</dbReference>
<organism evidence="3 5">
    <name type="scientific">Medicago truncatula</name>
    <name type="common">Barrel medic</name>
    <name type="synonym">Medicago tribuloides</name>
    <dbReference type="NCBI Taxonomy" id="3880"/>
    <lineage>
        <taxon>Eukaryota</taxon>
        <taxon>Viridiplantae</taxon>
        <taxon>Streptophyta</taxon>
        <taxon>Embryophyta</taxon>
        <taxon>Tracheophyta</taxon>
        <taxon>Spermatophyta</taxon>
        <taxon>Magnoliopsida</taxon>
        <taxon>eudicotyledons</taxon>
        <taxon>Gunneridae</taxon>
        <taxon>Pentapetalae</taxon>
        <taxon>rosids</taxon>
        <taxon>fabids</taxon>
        <taxon>Fabales</taxon>
        <taxon>Fabaceae</taxon>
        <taxon>Papilionoideae</taxon>
        <taxon>50 kb inversion clade</taxon>
        <taxon>NPAAA clade</taxon>
        <taxon>Hologalegina</taxon>
        <taxon>IRL clade</taxon>
        <taxon>Trifolieae</taxon>
        <taxon>Medicago</taxon>
    </lineage>
</organism>
<dbReference type="Proteomes" id="UP000002051">
    <property type="component" value="Chromosome 2"/>
</dbReference>
<keyword evidence="5" id="KW-1185">Reference proteome</keyword>
<evidence type="ECO:0000313" key="3">
    <source>
        <dbReference type="EMBL" id="KEH38186.1"/>
    </source>
</evidence>
<feature type="region of interest" description="Disordered" evidence="1">
    <location>
        <begin position="112"/>
        <end position="154"/>
    </location>
</feature>
<reference evidence="3 5" key="2">
    <citation type="journal article" date="2014" name="BMC Genomics">
        <title>An improved genome release (version Mt4.0) for the model legume Medicago truncatula.</title>
        <authorList>
            <person name="Tang H."/>
            <person name="Krishnakumar V."/>
            <person name="Bidwell S."/>
            <person name="Rosen B."/>
            <person name="Chan A."/>
            <person name="Zhou S."/>
            <person name="Gentzbittel L."/>
            <person name="Childs K.L."/>
            <person name="Yandell M."/>
            <person name="Gundlach H."/>
            <person name="Mayer K.F."/>
            <person name="Schwartz D.C."/>
            <person name="Town C.D."/>
        </authorList>
    </citation>
    <scope>GENOME REANNOTATION</scope>
    <source>
        <strain evidence="3">A17</strain>
        <strain evidence="4 5">cv. Jemalong A17</strain>
    </source>
</reference>
<dbReference type="PROSITE" id="PS50802">
    <property type="entry name" value="OTU"/>
    <property type="match status" value="1"/>
</dbReference>
<gene>
    <name evidence="3" type="ordered locus">MTR_2g061890</name>
</gene>
<feature type="compositionally biased region" description="Polar residues" evidence="1">
    <location>
        <begin position="136"/>
        <end position="153"/>
    </location>
</feature>
<feature type="domain" description="OTU" evidence="2">
    <location>
        <begin position="150"/>
        <end position="279"/>
    </location>
</feature>
<protein>
    <recommendedName>
        <fullName evidence="2">OTU domain-containing protein</fullName>
    </recommendedName>
</protein>
<dbReference type="Gene3D" id="3.90.70.80">
    <property type="match status" value="1"/>
</dbReference>
<accession>A0A072V971</accession>
<reference evidence="3 5" key="1">
    <citation type="journal article" date="2011" name="Nature">
        <title>The Medicago genome provides insight into the evolution of rhizobial symbioses.</title>
        <authorList>
            <person name="Young N.D."/>
            <person name="Debelle F."/>
            <person name="Oldroyd G.E."/>
            <person name="Geurts R."/>
            <person name="Cannon S.B."/>
            <person name="Udvardi M.K."/>
            <person name="Benedito V.A."/>
            <person name="Mayer K.F."/>
            <person name="Gouzy J."/>
            <person name="Schoof H."/>
            <person name="Van de Peer Y."/>
            <person name="Proost S."/>
            <person name="Cook D.R."/>
            <person name="Meyers B.C."/>
            <person name="Spannagl M."/>
            <person name="Cheung F."/>
            <person name="De Mita S."/>
            <person name="Krishnakumar V."/>
            <person name="Gundlach H."/>
            <person name="Zhou S."/>
            <person name="Mudge J."/>
            <person name="Bharti A.K."/>
            <person name="Murray J.D."/>
            <person name="Naoumkina M.A."/>
            <person name="Rosen B."/>
            <person name="Silverstein K.A."/>
            <person name="Tang H."/>
            <person name="Rombauts S."/>
            <person name="Zhao P.X."/>
            <person name="Zhou P."/>
            <person name="Barbe V."/>
            <person name="Bardou P."/>
            <person name="Bechner M."/>
            <person name="Bellec A."/>
            <person name="Berger A."/>
            <person name="Berges H."/>
            <person name="Bidwell S."/>
            <person name="Bisseling T."/>
            <person name="Choisne N."/>
            <person name="Couloux A."/>
            <person name="Denny R."/>
            <person name="Deshpande S."/>
            <person name="Dai X."/>
            <person name="Doyle J.J."/>
            <person name="Dudez A.M."/>
            <person name="Farmer A.D."/>
            <person name="Fouteau S."/>
            <person name="Franken C."/>
            <person name="Gibelin C."/>
            <person name="Gish J."/>
            <person name="Goldstein S."/>
            <person name="Gonzalez A.J."/>
            <person name="Green P.J."/>
            <person name="Hallab A."/>
            <person name="Hartog M."/>
            <person name="Hua A."/>
            <person name="Humphray S.J."/>
            <person name="Jeong D.H."/>
            <person name="Jing Y."/>
            <person name="Jocker A."/>
            <person name="Kenton S.M."/>
            <person name="Kim D.J."/>
            <person name="Klee K."/>
            <person name="Lai H."/>
            <person name="Lang C."/>
            <person name="Lin S."/>
            <person name="Macmil S.L."/>
            <person name="Magdelenat G."/>
            <person name="Matthews L."/>
            <person name="McCorrison J."/>
            <person name="Monaghan E.L."/>
            <person name="Mun J.H."/>
            <person name="Najar F.Z."/>
            <person name="Nicholson C."/>
            <person name="Noirot C."/>
            <person name="O'Bleness M."/>
            <person name="Paule C.R."/>
            <person name="Poulain J."/>
            <person name="Prion F."/>
            <person name="Qin B."/>
            <person name="Qu C."/>
            <person name="Retzel E.F."/>
            <person name="Riddle C."/>
            <person name="Sallet E."/>
            <person name="Samain S."/>
            <person name="Samson N."/>
            <person name="Sanders I."/>
            <person name="Saurat O."/>
            <person name="Scarpelli C."/>
            <person name="Schiex T."/>
            <person name="Segurens B."/>
            <person name="Severin A.J."/>
            <person name="Sherrier D.J."/>
            <person name="Shi R."/>
            <person name="Sims S."/>
            <person name="Singer S.R."/>
            <person name="Sinharoy S."/>
            <person name="Sterck L."/>
            <person name="Viollet A."/>
            <person name="Wang B.B."/>
            <person name="Wang K."/>
            <person name="Wang M."/>
            <person name="Wang X."/>
            <person name="Warfsmann J."/>
            <person name="Weissenbach J."/>
            <person name="White D.D."/>
            <person name="White J.D."/>
            <person name="Wiley G.B."/>
            <person name="Wincker P."/>
            <person name="Xing Y."/>
            <person name="Yang L."/>
            <person name="Yao Z."/>
            <person name="Ying F."/>
            <person name="Zhai J."/>
            <person name="Zhou L."/>
            <person name="Zuber A."/>
            <person name="Denarie J."/>
            <person name="Dixon R.A."/>
            <person name="May G.D."/>
            <person name="Schwartz D.C."/>
            <person name="Rogers J."/>
            <person name="Quetier F."/>
            <person name="Town C.D."/>
            <person name="Roe B.A."/>
        </authorList>
    </citation>
    <scope>NUCLEOTIDE SEQUENCE [LARGE SCALE GENOMIC DNA]</scope>
    <source>
        <strain evidence="3">A17</strain>
        <strain evidence="4 5">cv. Jemalong A17</strain>
    </source>
</reference>
<dbReference type="EMBL" id="CM001218">
    <property type="protein sequence ID" value="KEH38186.1"/>
    <property type="molecule type" value="Genomic_DNA"/>
</dbReference>
<dbReference type="HOGENOM" id="CLU_042722_2_0_1"/>
<evidence type="ECO:0000259" key="2">
    <source>
        <dbReference type="PROSITE" id="PS50802"/>
    </source>
</evidence>
<reference evidence="4" key="3">
    <citation type="submission" date="2015-04" db="UniProtKB">
        <authorList>
            <consortium name="EnsemblPlants"/>
        </authorList>
    </citation>
    <scope>IDENTIFICATION</scope>
    <source>
        <strain evidence="4">cv. Jemalong A17</strain>
    </source>
</reference>
<feature type="compositionally biased region" description="Basic residues" evidence="1">
    <location>
        <begin position="112"/>
        <end position="121"/>
    </location>
</feature>
<dbReference type="AlphaFoldDB" id="A0A072V971"/>
<dbReference type="GO" id="GO:0004843">
    <property type="term" value="F:cysteine-type deubiquitinase activity"/>
    <property type="evidence" value="ECO:0000318"/>
    <property type="project" value="GO_Central"/>
</dbReference>
<dbReference type="EnsemblPlants" id="KEH38186">
    <property type="protein sequence ID" value="KEH38186"/>
    <property type="gene ID" value="MTR_2g061890"/>
</dbReference>
<dbReference type="InterPro" id="IPR003323">
    <property type="entry name" value="OTU_dom"/>
</dbReference>
<evidence type="ECO:0000256" key="1">
    <source>
        <dbReference type="SAM" id="MobiDB-lite"/>
    </source>
</evidence>
<name>A0A072V971_MEDTR</name>
<sequence length="374" mass="43194">MHSRRFDFAKEDYGCVQMTTFGLPCACILAEKRKKKFPILLDEIHPHWRRLCVIGEEVDVNFSVMEEWNAIQERLKKDPYKMKVFIKEKLRGLGFSEDTMLKPPPRKVAIKGAPKRVKSTPKTRSTGQIPSRWETIDSQNPDSQCSHGKSNVPKSKGDGNCGFRIIARHMGLNEEDHVLVRRALINELKNHKTDYLPIYGTERRYKLILDGLHPPTSKGGIVPVEKWLTTQDMGHIIATCYNRAVVLLTLPKMGCSCETYFPIRSAPPLKSHSNIICLFLIPDHFLHAKLKEDCVLPPPCKKWMTHKIDEVEKWHFEFMDRQAVFDDLMSKELKLPRKPTNEHNPITYDTPTPKKSKQDFEVMDEDEDYALSLV</sequence>